<evidence type="ECO:0000313" key="2">
    <source>
        <dbReference type="EMBL" id="SNB71460.1"/>
    </source>
</evidence>
<accession>A0A212RGF0</accession>
<gene>
    <name evidence="2" type="ORF">SAMN07250955_108126</name>
</gene>
<dbReference type="SUPFAM" id="SSF52317">
    <property type="entry name" value="Class I glutamine amidotransferase-like"/>
    <property type="match status" value="1"/>
</dbReference>
<proteinExistence type="predicted"/>
<dbReference type="Pfam" id="PF07090">
    <property type="entry name" value="GATase1_like"/>
    <property type="match status" value="1"/>
</dbReference>
<organism evidence="2 3">
    <name type="scientific">Arboricoccus pini</name>
    <dbReference type="NCBI Taxonomy" id="1963835"/>
    <lineage>
        <taxon>Bacteria</taxon>
        <taxon>Pseudomonadati</taxon>
        <taxon>Pseudomonadota</taxon>
        <taxon>Alphaproteobacteria</taxon>
        <taxon>Geminicoccales</taxon>
        <taxon>Geminicoccaceae</taxon>
        <taxon>Arboricoccus</taxon>
    </lineage>
</organism>
<dbReference type="CDD" id="cd03143">
    <property type="entry name" value="A4_beta-galactosidase_middle_domain"/>
    <property type="match status" value="1"/>
</dbReference>
<dbReference type="InterPro" id="IPR010768">
    <property type="entry name" value="GATase1-like"/>
</dbReference>
<dbReference type="OrthoDB" id="9781333at2"/>
<sequence>MTEKNVLLVGESWMSAATHYKGFDQFGSVTYHLGAEPLVEALKDSPFKLTYMPSHEAATAFPDTAEKMAAFDAIIVSDIGANTLLLHPDVWLKGEPVPNRLKLLREWTRNGGGLIMIGGYLTFQGIDGRGRWRRTPVEEALPVSCLPYDDRIEVPEGFKPVVTGDASHPVLAGLGTDWPLLLGANEVELKDGATVLARLPEDEGGFPLLVTGSFGKGRTLAWTSDIGPHWLPNAFVAWEGYGRLWQNVLSWTTKLAG</sequence>
<dbReference type="PANTHER" id="PTHR37947">
    <property type="entry name" value="BLL2462 PROTEIN"/>
    <property type="match status" value="1"/>
</dbReference>
<evidence type="ECO:0000313" key="3">
    <source>
        <dbReference type="Proteomes" id="UP000197065"/>
    </source>
</evidence>
<protein>
    <submittedName>
        <fullName evidence="2">Uncharacterized membrane protein</fullName>
    </submittedName>
</protein>
<dbReference type="PANTHER" id="PTHR37947:SF1">
    <property type="entry name" value="BLL2462 PROTEIN"/>
    <property type="match status" value="1"/>
</dbReference>
<dbReference type="InterPro" id="IPR029062">
    <property type="entry name" value="Class_I_gatase-like"/>
</dbReference>
<dbReference type="Gene3D" id="3.40.50.880">
    <property type="match status" value="1"/>
</dbReference>
<dbReference type="InterPro" id="IPR017027">
    <property type="entry name" value="STM3548-like"/>
</dbReference>
<dbReference type="PIRSF" id="PIRSF034405">
    <property type="entry name" value="UCP034405"/>
    <property type="match status" value="1"/>
</dbReference>
<evidence type="ECO:0000259" key="1">
    <source>
        <dbReference type="Pfam" id="PF07090"/>
    </source>
</evidence>
<dbReference type="Proteomes" id="UP000197065">
    <property type="component" value="Unassembled WGS sequence"/>
</dbReference>
<name>A0A212RGF0_9PROT</name>
<dbReference type="RefSeq" id="WP_088561945.1">
    <property type="nucleotide sequence ID" value="NZ_FYEH01000008.1"/>
</dbReference>
<dbReference type="EMBL" id="FYEH01000008">
    <property type="protein sequence ID" value="SNB71460.1"/>
    <property type="molecule type" value="Genomic_DNA"/>
</dbReference>
<keyword evidence="3" id="KW-1185">Reference proteome</keyword>
<reference evidence="2 3" key="1">
    <citation type="submission" date="2017-06" db="EMBL/GenBank/DDBJ databases">
        <authorList>
            <person name="Kim H.J."/>
            <person name="Triplett B.A."/>
        </authorList>
    </citation>
    <scope>NUCLEOTIDE SEQUENCE [LARGE SCALE GENOMIC DNA]</scope>
    <source>
        <strain evidence="2 3">B29T1</strain>
    </source>
</reference>
<feature type="domain" description="Putative glutamine amidotransferase" evidence="1">
    <location>
        <begin position="6"/>
        <end position="253"/>
    </location>
</feature>
<dbReference type="AlphaFoldDB" id="A0A212RGF0"/>